<dbReference type="EMBL" id="BKCJ010002573">
    <property type="protein sequence ID" value="GEU49497.1"/>
    <property type="molecule type" value="Genomic_DNA"/>
</dbReference>
<accession>A0A6L2KL69</accession>
<dbReference type="PANTHER" id="PTHR46519">
    <property type="entry name" value="RING/U-BOX SUPERFAMILY PROTEIN"/>
    <property type="match status" value="1"/>
</dbReference>
<feature type="region of interest" description="Disordered" evidence="1">
    <location>
        <begin position="109"/>
        <end position="151"/>
    </location>
</feature>
<comment type="caution">
    <text evidence="2">The sequence shown here is derived from an EMBL/GenBank/DDBJ whole genome shotgun (WGS) entry which is preliminary data.</text>
</comment>
<proteinExistence type="predicted"/>
<evidence type="ECO:0000313" key="2">
    <source>
        <dbReference type="EMBL" id="GEU49497.1"/>
    </source>
</evidence>
<feature type="region of interest" description="Disordered" evidence="1">
    <location>
        <begin position="224"/>
        <end position="256"/>
    </location>
</feature>
<feature type="compositionally biased region" description="Polar residues" evidence="1">
    <location>
        <begin position="109"/>
        <end position="121"/>
    </location>
</feature>
<gene>
    <name evidence="2" type="ORF">Tci_021475</name>
</gene>
<name>A0A6L2KL69_TANCI</name>
<reference evidence="2" key="1">
    <citation type="journal article" date="2019" name="Sci. Rep.">
        <title>Draft genome of Tanacetum cinerariifolium, the natural source of mosquito coil.</title>
        <authorList>
            <person name="Yamashiro T."/>
            <person name="Shiraishi A."/>
            <person name="Satake H."/>
            <person name="Nakayama K."/>
        </authorList>
    </citation>
    <scope>NUCLEOTIDE SEQUENCE</scope>
</reference>
<feature type="compositionally biased region" description="Polar residues" evidence="1">
    <location>
        <begin position="246"/>
        <end position="256"/>
    </location>
</feature>
<evidence type="ECO:0000256" key="1">
    <source>
        <dbReference type="SAM" id="MobiDB-lite"/>
    </source>
</evidence>
<protein>
    <submittedName>
        <fullName evidence="2">Uncharacterized protein</fullName>
    </submittedName>
</protein>
<feature type="compositionally biased region" description="Basic and acidic residues" evidence="1">
    <location>
        <begin position="133"/>
        <end position="143"/>
    </location>
</feature>
<dbReference type="AlphaFoldDB" id="A0A6L2KL69"/>
<dbReference type="PANTHER" id="PTHR46519:SF3">
    <property type="entry name" value="RING_U-BOX SUPERFAMILY PROTEIN"/>
    <property type="match status" value="1"/>
</dbReference>
<sequence>MTWKVLVQPLLRGRSMRNERFVQDKKSTSVAASELGLLSQTHTISDLSMKYHQENSQELADDSIDETEAISVRNNIGESHRVDSLTNMHGNPQEYDVSVQEKHRVLDYKTTQQLPPTNIVESSDHPLPSPENNEDKLSSHDGSVEAEELEEPTILINEGLDANSIENEDGCNRLELRERMSRRKASNLLQSGFSLRLDQLLQSYVERQEQASQFDDEWILEHEQQDPEHQSVDENDDVSDVGQSAGVHSSPPTIPQHSRTECEIINGLRIEEQMNSRWSTLETCMKRQHELRRSIEQEVLLALNLVTLGKMVVWLFQFLPLLCSIEPNNKSWELPSWQPLQFSFGSWNDLN</sequence>
<organism evidence="2">
    <name type="scientific">Tanacetum cinerariifolium</name>
    <name type="common">Dalmatian daisy</name>
    <name type="synonym">Chrysanthemum cinerariifolium</name>
    <dbReference type="NCBI Taxonomy" id="118510"/>
    <lineage>
        <taxon>Eukaryota</taxon>
        <taxon>Viridiplantae</taxon>
        <taxon>Streptophyta</taxon>
        <taxon>Embryophyta</taxon>
        <taxon>Tracheophyta</taxon>
        <taxon>Spermatophyta</taxon>
        <taxon>Magnoliopsida</taxon>
        <taxon>eudicotyledons</taxon>
        <taxon>Gunneridae</taxon>
        <taxon>Pentapetalae</taxon>
        <taxon>asterids</taxon>
        <taxon>campanulids</taxon>
        <taxon>Asterales</taxon>
        <taxon>Asteraceae</taxon>
        <taxon>Asteroideae</taxon>
        <taxon>Anthemideae</taxon>
        <taxon>Anthemidinae</taxon>
        <taxon>Tanacetum</taxon>
    </lineage>
</organism>